<dbReference type="AlphaFoldDB" id="A0A7C1FUG6"/>
<dbReference type="GO" id="GO:0004639">
    <property type="term" value="F:phosphoribosylaminoimidazolesuccinocarboxamide synthase activity"/>
    <property type="evidence" value="ECO:0007669"/>
    <property type="project" value="UniProtKB-UniRule"/>
</dbReference>
<keyword evidence="7 11" id="KW-0658">Purine biosynthesis</keyword>
<comment type="pathway">
    <text evidence="1 11">Purine metabolism; IMP biosynthesis via de novo pathway; 5-amino-1-(5-phospho-D-ribosyl)imidazole-4-carboxamide from 5-amino-1-(5-phospho-D-ribosyl)imidazole-4-carboxylate: step 1/2.</text>
</comment>
<dbReference type="CDD" id="cd01414">
    <property type="entry name" value="SAICAR_synt_Sc"/>
    <property type="match status" value="1"/>
</dbReference>
<evidence type="ECO:0000256" key="2">
    <source>
        <dbReference type="ARBA" id="ARBA00010190"/>
    </source>
</evidence>
<sequence>MLTETQVKAVLPLALDGINLPFLGERMRGKVRDIYRLQDERCGDRLILITTDRLSAFDRILGLVPYKGQVLTQLSAWWFAQTQDIIANHLIALPDPNVTVAHVCEPLPVEVVVRGYITGVTSTALWYQYSLGARTIYGIDFPDGLHKNDPLPEPIITPTTKARDGGHDERITSAEVVEKGLVAANIWEQISKAALALFRRGQELARRGGLILVDTKYEFGLAVDGSVMLIDEIHTPDSSRFWIADTYEERIAAGQEPDNFDKEFIRLFYAARGYRGEGEPFPLPPELALQAALRYIRTYEWLTGTSFEPAAYPAAPRIEANLRRWLENPC</sequence>
<accession>A0A7C1FUG6</accession>
<dbReference type="GO" id="GO:0005737">
    <property type="term" value="C:cytoplasm"/>
    <property type="evidence" value="ECO:0007669"/>
    <property type="project" value="TreeGrafter"/>
</dbReference>
<dbReference type="GO" id="GO:0006189">
    <property type="term" value="P:'de novo' IMP biosynthetic process"/>
    <property type="evidence" value="ECO:0007669"/>
    <property type="project" value="UniProtKB-UniRule"/>
</dbReference>
<name>A0A7C1FUG6_9CHLR</name>
<evidence type="ECO:0000256" key="9">
    <source>
        <dbReference type="ARBA" id="ARBA00030409"/>
    </source>
</evidence>
<evidence type="ECO:0000256" key="7">
    <source>
        <dbReference type="ARBA" id="ARBA00022755"/>
    </source>
</evidence>
<proteinExistence type="inferred from homology"/>
<feature type="domain" description="SAICAR synthetase/ADE2 N-terminal" evidence="12">
    <location>
        <begin position="27"/>
        <end position="269"/>
    </location>
</feature>
<evidence type="ECO:0000256" key="10">
    <source>
        <dbReference type="ARBA" id="ARBA00048475"/>
    </source>
</evidence>
<reference evidence="13" key="1">
    <citation type="journal article" date="2020" name="mSystems">
        <title>Genome- and Community-Level Interaction Insights into Carbon Utilization and Element Cycling Functions of Hydrothermarchaeota in Hydrothermal Sediment.</title>
        <authorList>
            <person name="Zhou Z."/>
            <person name="Liu Y."/>
            <person name="Xu W."/>
            <person name="Pan J."/>
            <person name="Luo Z.H."/>
            <person name="Li M."/>
        </authorList>
    </citation>
    <scope>NUCLEOTIDE SEQUENCE [LARGE SCALE GENOMIC DNA]</scope>
    <source>
        <strain evidence="13">SpSt-289</strain>
    </source>
</reference>
<keyword evidence="6 11" id="KW-0547">Nucleotide-binding</keyword>
<dbReference type="PANTHER" id="PTHR43700:SF1">
    <property type="entry name" value="PHOSPHORIBOSYLAMINOIMIDAZOLE-SUCCINOCARBOXAMIDE SYNTHASE"/>
    <property type="match status" value="1"/>
</dbReference>
<organism evidence="13">
    <name type="scientific">Caldilinea aerophila</name>
    <dbReference type="NCBI Taxonomy" id="133453"/>
    <lineage>
        <taxon>Bacteria</taxon>
        <taxon>Bacillati</taxon>
        <taxon>Chloroflexota</taxon>
        <taxon>Caldilineae</taxon>
        <taxon>Caldilineales</taxon>
        <taxon>Caldilineaceae</taxon>
        <taxon>Caldilinea</taxon>
    </lineage>
</organism>
<evidence type="ECO:0000313" key="13">
    <source>
        <dbReference type="EMBL" id="HDX31811.1"/>
    </source>
</evidence>
<dbReference type="PROSITE" id="PS01058">
    <property type="entry name" value="SAICAR_SYNTHETASE_2"/>
    <property type="match status" value="1"/>
</dbReference>
<comment type="similarity">
    <text evidence="2 11">Belongs to the SAICAR synthetase family.</text>
</comment>
<keyword evidence="5 11" id="KW-0436">Ligase</keyword>
<dbReference type="HAMAP" id="MF_00137">
    <property type="entry name" value="SAICAR_synth"/>
    <property type="match status" value="1"/>
</dbReference>
<dbReference type="EC" id="6.3.2.6" evidence="3 11"/>
<gene>
    <name evidence="11" type="primary">purC</name>
    <name evidence="13" type="ORF">ENQ20_10020</name>
</gene>
<evidence type="ECO:0000256" key="5">
    <source>
        <dbReference type="ARBA" id="ARBA00022598"/>
    </source>
</evidence>
<evidence type="ECO:0000256" key="11">
    <source>
        <dbReference type="HAMAP-Rule" id="MF_00137"/>
    </source>
</evidence>
<evidence type="ECO:0000259" key="12">
    <source>
        <dbReference type="Pfam" id="PF01259"/>
    </source>
</evidence>
<evidence type="ECO:0000256" key="3">
    <source>
        <dbReference type="ARBA" id="ARBA00012217"/>
    </source>
</evidence>
<dbReference type="GO" id="GO:0005524">
    <property type="term" value="F:ATP binding"/>
    <property type="evidence" value="ECO:0007669"/>
    <property type="project" value="UniProtKB-KW"/>
</dbReference>
<dbReference type="Gene3D" id="3.30.470.20">
    <property type="entry name" value="ATP-grasp fold, B domain"/>
    <property type="match status" value="1"/>
</dbReference>
<dbReference type="SUPFAM" id="SSF56104">
    <property type="entry name" value="SAICAR synthase-like"/>
    <property type="match status" value="1"/>
</dbReference>
<dbReference type="InterPro" id="IPR018236">
    <property type="entry name" value="SAICAR_synthetase_CS"/>
</dbReference>
<evidence type="ECO:0000256" key="8">
    <source>
        <dbReference type="ARBA" id="ARBA00022840"/>
    </source>
</evidence>
<keyword evidence="8 11" id="KW-0067">ATP-binding</keyword>
<dbReference type="InterPro" id="IPR028923">
    <property type="entry name" value="SAICAR_synt/ADE2_N"/>
</dbReference>
<dbReference type="NCBIfam" id="NF009251">
    <property type="entry name" value="PRK12607.1"/>
    <property type="match status" value="1"/>
</dbReference>
<evidence type="ECO:0000256" key="4">
    <source>
        <dbReference type="ARBA" id="ARBA00016460"/>
    </source>
</evidence>
<dbReference type="Gene3D" id="3.30.200.20">
    <property type="entry name" value="Phosphorylase Kinase, domain 1"/>
    <property type="match status" value="1"/>
</dbReference>
<dbReference type="PANTHER" id="PTHR43700">
    <property type="entry name" value="PHOSPHORIBOSYLAMINOIMIDAZOLE-SUCCINOCARBOXAMIDE SYNTHASE"/>
    <property type="match status" value="1"/>
</dbReference>
<dbReference type="UniPathway" id="UPA00074">
    <property type="reaction ID" value="UER00131"/>
</dbReference>
<protein>
    <recommendedName>
        <fullName evidence="4 11">Phosphoribosylaminoimidazole-succinocarboxamide synthase</fullName>
        <ecNumber evidence="3 11">6.3.2.6</ecNumber>
    </recommendedName>
    <alternativeName>
        <fullName evidence="9 11">SAICAR synthetase</fullName>
    </alternativeName>
</protein>
<evidence type="ECO:0000256" key="1">
    <source>
        <dbReference type="ARBA" id="ARBA00004672"/>
    </source>
</evidence>
<comment type="catalytic activity">
    <reaction evidence="10 11">
        <text>5-amino-1-(5-phospho-D-ribosyl)imidazole-4-carboxylate + L-aspartate + ATP = (2S)-2-[5-amino-1-(5-phospho-beta-D-ribosyl)imidazole-4-carboxamido]succinate + ADP + phosphate + 2 H(+)</text>
        <dbReference type="Rhea" id="RHEA:22628"/>
        <dbReference type="ChEBI" id="CHEBI:15378"/>
        <dbReference type="ChEBI" id="CHEBI:29991"/>
        <dbReference type="ChEBI" id="CHEBI:30616"/>
        <dbReference type="ChEBI" id="CHEBI:43474"/>
        <dbReference type="ChEBI" id="CHEBI:58443"/>
        <dbReference type="ChEBI" id="CHEBI:77657"/>
        <dbReference type="ChEBI" id="CHEBI:456216"/>
        <dbReference type="EC" id="6.3.2.6"/>
    </reaction>
</comment>
<comment type="caution">
    <text evidence="13">The sequence shown here is derived from an EMBL/GenBank/DDBJ whole genome shotgun (WGS) entry which is preliminary data.</text>
</comment>
<dbReference type="FunFam" id="3.30.200.20:FF:000199">
    <property type="entry name" value="Phosphoribosylaminoimidazole-succinocarboxamide synthase"/>
    <property type="match status" value="1"/>
</dbReference>
<evidence type="ECO:0000256" key="6">
    <source>
        <dbReference type="ARBA" id="ARBA00022741"/>
    </source>
</evidence>
<dbReference type="Pfam" id="PF01259">
    <property type="entry name" value="SAICAR_synt"/>
    <property type="match status" value="1"/>
</dbReference>
<dbReference type="EMBL" id="DSMG01000100">
    <property type="protein sequence ID" value="HDX31811.1"/>
    <property type="molecule type" value="Genomic_DNA"/>
</dbReference>